<dbReference type="AlphaFoldDB" id="A0A7T2S6N7"/>
<dbReference type="PANTHER" id="PTHR30158:SF26">
    <property type="entry name" value="RESISTANCE-NODULATION-CELL DIVISION (RND) MULTIDRUG EFFLUX MEMBRANE FUSION PROTEIN MEXE"/>
    <property type="match status" value="1"/>
</dbReference>
<dbReference type="Pfam" id="PF25967">
    <property type="entry name" value="RND-MFP_C"/>
    <property type="match status" value="1"/>
</dbReference>
<name>A0A7T2S6N7_DELAC</name>
<evidence type="ECO:0000259" key="6">
    <source>
        <dbReference type="Pfam" id="PF25917"/>
    </source>
</evidence>
<feature type="signal peptide" evidence="5">
    <location>
        <begin position="1"/>
        <end position="17"/>
    </location>
</feature>
<comment type="similarity">
    <text evidence="2">Belongs to the membrane fusion protein (MFP) (TC 8.A.1) family.</text>
</comment>
<dbReference type="GO" id="GO:0046677">
    <property type="term" value="P:response to antibiotic"/>
    <property type="evidence" value="ECO:0007669"/>
    <property type="project" value="TreeGrafter"/>
</dbReference>
<evidence type="ECO:0000313" key="10">
    <source>
        <dbReference type="Proteomes" id="UP000594778"/>
    </source>
</evidence>
<dbReference type="InterPro" id="IPR006143">
    <property type="entry name" value="RND_pump_MFP"/>
</dbReference>
<keyword evidence="3" id="KW-0175">Coiled coil</keyword>
<evidence type="ECO:0000256" key="3">
    <source>
        <dbReference type="SAM" id="Coils"/>
    </source>
</evidence>
<evidence type="ECO:0000259" key="7">
    <source>
        <dbReference type="Pfam" id="PF25954"/>
    </source>
</evidence>
<dbReference type="InterPro" id="IPR058792">
    <property type="entry name" value="Beta-barrel_RND_2"/>
</dbReference>
<dbReference type="PANTHER" id="PTHR30158">
    <property type="entry name" value="ACRA/E-RELATED COMPONENT OF DRUG EFFLUX TRANSPORTER"/>
    <property type="match status" value="1"/>
</dbReference>
<dbReference type="Gene3D" id="2.40.50.100">
    <property type="match status" value="1"/>
</dbReference>
<dbReference type="Gene3D" id="2.40.420.20">
    <property type="match status" value="1"/>
</dbReference>
<dbReference type="GO" id="GO:0022857">
    <property type="term" value="F:transmembrane transporter activity"/>
    <property type="evidence" value="ECO:0007669"/>
    <property type="project" value="InterPro"/>
</dbReference>
<evidence type="ECO:0000256" key="5">
    <source>
        <dbReference type="SAM" id="SignalP"/>
    </source>
</evidence>
<dbReference type="NCBIfam" id="TIGR01730">
    <property type="entry name" value="RND_mfp"/>
    <property type="match status" value="1"/>
</dbReference>
<proteinExistence type="inferred from homology"/>
<evidence type="ECO:0000256" key="1">
    <source>
        <dbReference type="ARBA" id="ARBA00004196"/>
    </source>
</evidence>
<dbReference type="InterPro" id="IPR058627">
    <property type="entry name" value="MdtA-like_C"/>
</dbReference>
<dbReference type="Proteomes" id="UP000594778">
    <property type="component" value="Chromosome"/>
</dbReference>
<evidence type="ECO:0000259" key="8">
    <source>
        <dbReference type="Pfam" id="PF25967"/>
    </source>
</evidence>
<dbReference type="GO" id="GO:0005886">
    <property type="term" value="C:plasma membrane"/>
    <property type="evidence" value="ECO:0007669"/>
    <property type="project" value="TreeGrafter"/>
</dbReference>
<comment type="subcellular location">
    <subcellularLocation>
        <location evidence="1">Cell envelope</location>
    </subcellularLocation>
</comment>
<dbReference type="Gene3D" id="2.40.30.170">
    <property type="match status" value="1"/>
</dbReference>
<dbReference type="RefSeq" id="WP_183018898.1">
    <property type="nucleotide sequence ID" value="NZ_CP065668.1"/>
</dbReference>
<sequence>MPGPCRLFLLATAISGAALLGACSQPEKGAAAERPPPQVSVAQVLVRPVNDWAEYHGRLQAPESVELRPRVSGMIDRVHFRDGARVAKGQLLFQIDARSYQAEVERLQAQLQQARAQEQRAYSESMRAERLRASNAISIELANARQTTLLEARSSISAAQARLEVARLNLAHTRITAPIGGQISRAKVTAGNLVTAGATRLSTLVGTDRLHAYFDIDEGTYMNRIGPLALTGAGGGQGPQPARLLLVNQPGIAVTGELDFLDNQINPRTGTMRARVTVDNASGDITPGLWTRIQLPAGPVYPASLVRDEAIGTDQGRRYVLVLEDDGRVRYRLVKLGPRLAGLRVVREGLREGERIVVNGLQRTRPDDRVMAQPVAMADEQTLANLAQWSTHATSAPAATGKTAASATAAAPRG</sequence>
<dbReference type="Gene3D" id="1.10.287.470">
    <property type="entry name" value="Helix hairpin bin"/>
    <property type="match status" value="1"/>
</dbReference>
<accession>A0A7T2S6N7</accession>
<feature type="domain" description="Multidrug resistance protein MdtA-like C-terminal permuted SH3" evidence="8">
    <location>
        <begin position="314"/>
        <end position="363"/>
    </location>
</feature>
<evidence type="ECO:0000313" key="9">
    <source>
        <dbReference type="EMBL" id="QPS09946.1"/>
    </source>
</evidence>
<dbReference type="EMBL" id="CP065668">
    <property type="protein sequence ID" value="QPS09946.1"/>
    <property type="molecule type" value="Genomic_DNA"/>
</dbReference>
<feature type="chain" id="PRO_5032914488" evidence="5">
    <location>
        <begin position="18"/>
        <end position="414"/>
    </location>
</feature>
<protein>
    <submittedName>
        <fullName evidence="9">Efflux RND transporter periplasmic adaptor subunit</fullName>
    </submittedName>
</protein>
<keyword evidence="5" id="KW-0732">Signal</keyword>
<dbReference type="SUPFAM" id="SSF111369">
    <property type="entry name" value="HlyD-like secretion proteins"/>
    <property type="match status" value="1"/>
</dbReference>
<dbReference type="PROSITE" id="PS51257">
    <property type="entry name" value="PROKAR_LIPOPROTEIN"/>
    <property type="match status" value="1"/>
</dbReference>
<dbReference type="GO" id="GO:0030313">
    <property type="term" value="C:cell envelope"/>
    <property type="evidence" value="ECO:0007669"/>
    <property type="project" value="UniProtKB-SubCell"/>
</dbReference>
<dbReference type="Pfam" id="PF25954">
    <property type="entry name" value="Beta-barrel_RND_2"/>
    <property type="match status" value="1"/>
</dbReference>
<evidence type="ECO:0000256" key="4">
    <source>
        <dbReference type="SAM" id="MobiDB-lite"/>
    </source>
</evidence>
<reference evidence="9 10" key="1">
    <citation type="submission" date="2020-12" db="EMBL/GenBank/DDBJ databases">
        <title>FDA dAtabase for Regulatory Grade micrObial Sequences (FDA-ARGOS): Supporting development and validation of Infectious Disease Dx tests.</title>
        <authorList>
            <person name="Sproer C."/>
            <person name="Gronow S."/>
            <person name="Severitt S."/>
            <person name="Schroder I."/>
            <person name="Tallon L."/>
            <person name="Sadzewicz L."/>
            <person name="Zhao X."/>
            <person name="Boylan J."/>
            <person name="Ott S."/>
            <person name="Bowen H."/>
            <person name="Vavikolanu K."/>
            <person name="Mehta A."/>
            <person name="Aluvathingal J."/>
            <person name="Nadendla S."/>
            <person name="Lowell S."/>
            <person name="Myers T."/>
            <person name="Yan Y."/>
            <person name="Sichtig H."/>
        </authorList>
    </citation>
    <scope>NUCLEOTIDE SEQUENCE [LARGE SCALE GENOMIC DNA]</scope>
    <source>
        <strain evidence="9 10">FDAARGOS_909</strain>
    </source>
</reference>
<feature type="domain" description="Multidrug resistance protein MdtA-like barrel-sandwich hybrid" evidence="6">
    <location>
        <begin position="64"/>
        <end position="200"/>
    </location>
</feature>
<feature type="coiled-coil region" evidence="3">
    <location>
        <begin position="97"/>
        <end position="124"/>
    </location>
</feature>
<organism evidence="9 10">
    <name type="scientific">Delftia acidovorans</name>
    <name type="common">Pseudomonas acidovorans</name>
    <name type="synonym">Comamonas acidovorans</name>
    <dbReference type="NCBI Taxonomy" id="80866"/>
    <lineage>
        <taxon>Bacteria</taxon>
        <taxon>Pseudomonadati</taxon>
        <taxon>Pseudomonadota</taxon>
        <taxon>Betaproteobacteria</taxon>
        <taxon>Burkholderiales</taxon>
        <taxon>Comamonadaceae</taxon>
        <taxon>Delftia</taxon>
    </lineage>
</organism>
<gene>
    <name evidence="9" type="ORF">I6G66_08070</name>
</gene>
<dbReference type="InterPro" id="IPR058625">
    <property type="entry name" value="MdtA-like_BSH"/>
</dbReference>
<evidence type="ECO:0000256" key="2">
    <source>
        <dbReference type="ARBA" id="ARBA00009477"/>
    </source>
</evidence>
<feature type="domain" description="CusB-like beta-barrel" evidence="7">
    <location>
        <begin position="240"/>
        <end position="296"/>
    </location>
</feature>
<feature type="region of interest" description="Disordered" evidence="4">
    <location>
        <begin position="394"/>
        <end position="414"/>
    </location>
</feature>
<dbReference type="Pfam" id="PF25917">
    <property type="entry name" value="BSH_RND"/>
    <property type="match status" value="1"/>
</dbReference>